<evidence type="ECO:0000256" key="5">
    <source>
        <dbReference type="RuleBase" id="RU003832"/>
    </source>
</evidence>
<gene>
    <name evidence="7" type="ORF">OEZ85_000499</name>
</gene>
<dbReference type="EMBL" id="CP126220">
    <property type="protein sequence ID" value="WIA21265.1"/>
    <property type="molecule type" value="Genomic_DNA"/>
</dbReference>
<name>A0ABY8UIS9_TETOB</name>
<comment type="pathway">
    <text evidence="1">Protein modification; protein glycosylation.</text>
</comment>
<evidence type="ECO:0000313" key="7">
    <source>
        <dbReference type="EMBL" id="WIA21265.1"/>
    </source>
</evidence>
<dbReference type="Proteomes" id="UP001244341">
    <property type="component" value="Chromosome 13b"/>
</dbReference>
<dbReference type="Gene3D" id="3.40.50.11660">
    <property type="entry name" value="Glycosyl transferase family 10, C-terminal domain"/>
    <property type="match status" value="1"/>
</dbReference>
<evidence type="ECO:0000256" key="1">
    <source>
        <dbReference type="ARBA" id="ARBA00004922"/>
    </source>
</evidence>
<dbReference type="PANTHER" id="PTHR11929:SF194">
    <property type="entry name" value="ALPHA-(1,3)-FUCOSYLTRANSFERASE 10"/>
    <property type="match status" value="1"/>
</dbReference>
<evidence type="ECO:0000256" key="2">
    <source>
        <dbReference type="ARBA" id="ARBA00008919"/>
    </source>
</evidence>
<evidence type="ECO:0000259" key="6">
    <source>
        <dbReference type="Pfam" id="PF00852"/>
    </source>
</evidence>
<dbReference type="Pfam" id="PF00852">
    <property type="entry name" value="Glyco_transf_10"/>
    <property type="match status" value="1"/>
</dbReference>
<dbReference type="InterPro" id="IPR001503">
    <property type="entry name" value="Glyco_trans_10"/>
</dbReference>
<dbReference type="InterPro" id="IPR038577">
    <property type="entry name" value="GT10-like_C_sf"/>
</dbReference>
<accession>A0ABY8UIS9</accession>
<dbReference type="PANTHER" id="PTHR11929">
    <property type="entry name" value="ALPHA- 1,3 -FUCOSYLTRANSFERASE"/>
    <property type="match status" value="1"/>
</dbReference>
<dbReference type="EC" id="2.4.1.-" evidence="5"/>
<keyword evidence="5" id="KW-0812">Transmembrane</keyword>
<feature type="domain" description="Fucosyltransferase C-terminal" evidence="6">
    <location>
        <begin position="54"/>
        <end position="239"/>
    </location>
</feature>
<keyword evidence="4 5" id="KW-0808">Transferase</keyword>
<sequence length="267" mass="30168">MSLESASYYQALDSPEFMCHFDAEMTYRQCAQVTNWYSLESFDELFKFPLVPFEEKQHAIAYVNSNCGAVSGRSSIMKALMALNGSKVPVHSLGNCDHNTPWPKGNPNKRQVFSKYKFCVTMENSLAHDYVTEKLWDGLAAGCVPIYLGSPSALQMAPDGSSIIMYDPKGKGSASTVEQLDALMHEIGSNKERYEKMLAWKHKKVEEQPSPLFKYLWDVRKTSGECFLCQFLARHRANPKPRYTTCLFNETWMAAAGQELKPQPGCE</sequence>
<keyword evidence="5" id="KW-0472">Membrane</keyword>
<comment type="similarity">
    <text evidence="2 5">Belongs to the glycosyltransferase 10 family.</text>
</comment>
<keyword evidence="5" id="KW-0333">Golgi apparatus</keyword>
<keyword evidence="8" id="KW-1185">Reference proteome</keyword>
<evidence type="ECO:0000313" key="8">
    <source>
        <dbReference type="Proteomes" id="UP001244341"/>
    </source>
</evidence>
<proteinExistence type="inferred from homology"/>
<organism evidence="7 8">
    <name type="scientific">Tetradesmus obliquus</name>
    <name type="common">Green alga</name>
    <name type="synonym">Acutodesmus obliquus</name>
    <dbReference type="NCBI Taxonomy" id="3088"/>
    <lineage>
        <taxon>Eukaryota</taxon>
        <taxon>Viridiplantae</taxon>
        <taxon>Chlorophyta</taxon>
        <taxon>core chlorophytes</taxon>
        <taxon>Chlorophyceae</taxon>
        <taxon>CS clade</taxon>
        <taxon>Sphaeropleales</taxon>
        <taxon>Scenedesmaceae</taxon>
        <taxon>Tetradesmus</taxon>
    </lineage>
</organism>
<dbReference type="InterPro" id="IPR055270">
    <property type="entry name" value="Glyco_tran_10_C"/>
</dbReference>
<evidence type="ECO:0000256" key="3">
    <source>
        <dbReference type="ARBA" id="ARBA00022676"/>
    </source>
</evidence>
<comment type="subcellular location">
    <subcellularLocation>
        <location evidence="5">Golgi apparatus</location>
        <location evidence="5">Golgi stack membrane</location>
        <topology evidence="5">Single-pass type II membrane protein</topology>
    </subcellularLocation>
</comment>
<keyword evidence="3 5" id="KW-0328">Glycosyltransferase</keyword>
<protein>
    <recommendedName>
        <fullName evidence="5">Fucosyltransferase</fullName>
        <ecNumber evidence="5">2.4.1.-</ecNumber>
    </recommendedName>
</protein>
<dbReference type="SUPFAM" id="SSF53756">
    <property type="entry name" value="UDP-Glycosyltransferase/glycogen phosphorylase"/>
    <property type="match status" value="1"/>
</dbReference>
<reference evidence="7 8" key="1">
    <citation type="submission" date="2023-05" db="EMBL/GenBank/DDBJ databases">
        <title>A 100% complete, gapless, phased diploid assembly of the Scenedesmus obliquus UTEX 3031 genome.</title>
        <authorList>
            <person name="Biondi T.C."/>
            <person name="Hanschen E.R."/>
            <person name="Kwon T."/>
            <person name="Eng W."/>
            <person name="Kruse C.P.S."/>
            <person name="Koehler S.I."/>
            <person name="Kunde Y."/>
            <person name="Gleasner C.D."/>
            <person name="You Mak K.T."/>
            <person name="Polle J."/>
            <person name="Hovde B.T."/>
            <person name="Starkenburg S.R."/>
        </authorList>
    </citation>
    <scope>NUCLEOTIDE SEQUENCE [LARGE SCALE GENOMIC DNA]</scope>
    <source>
        <strain evidence="7 8">DOE0152z</strain>
    </source>
</reference>
<evidence type="ECO:0000256" key="4">
    <source>
        <dbReference type="ARBA" id="ARBA00022679"/>
    </source>
</evidence>